<dbReference type="InterPro" id="IPR017871">
    <property type="entry name" value="ABC_transporter-like_CS"/>
</dbReference>
<keyword evidence="2 4" id="KW-0067">ATP-binding</keyword>
<feature type="domain" description="ABC transporter" evidence="3">
    <location>
        <begin position="1"/>
        <end position="208"/>
    </location>
</feature>
<reference evidence="7" key="1">
    <citation type="submission" date="2018-09" db="EMBL/GenBank/DDBJ databases">
        <title>Complete Genome Sequencing of Sulfolobus sp. JCM 16834.</title>
        <authorList>
            <person name="Kato S."/>
            <person name="Itoh T."/>
            <person name="Ohkuma M."/>
        </authorList>
    </citation>
    <scope>NUCLEOTIDE SEQUENCE [LARGE SCALE GENOMIC DNA]</scope>
    <source>
        <strain evidence="7">IC-007</strain>
    </source>
</reference>
<dbReference type="RefSeq" id="WP_054845145.1">
    <property type="nucleotide sequence ID" value="NZ_AP018929.1"/>
</dbReference>
<accession>A0A510DVD4</accession>
<keyword evidence="1" id="KW-0547">Nucleotide-binding</keyword>
<dbReference type="Pfam" id="PF00005">
    <property type="entry name" value="ABC_tran"/>
    <property type="match status" value="1"/>
</dbReference>
<dbReference type="GO" id="GO:0005524">
    <property type="term" value="F:ATP binding"/>
    <property type="evidence" value="ECO:0007669"/>
    <property type="project" value="UniProtKB-KW"/>
</dbReference>
<evidence type="ECO:0000313" key="6">
    <source>
        <dbReference type="Proteomes" id="UP000322983"/>
    </source>
</evidence>
<evidence type="ECO:0000313" key="7">
    <source>
        <dbReference type="Proteomes" id="UP000325030"/>
    </source>
</evidence>
<accession>A0A510E326</accession>
<dbReference type="EMBL" id="AP018930">
    <property type="protein sequence ID" value="BBG26912.1"/>
    <property type="molecule type" value="Genomic_DNA"/>
</dbReference>
<dbReference type="InterPro" id="IPR003593">
    <property type="entry name" value="AAA+_ATPase"/>
</dbReference>
<dbReference type="SUPFAM" id="SSF52540">
    <property type="entry name" value="P-loop containing nucleoside triphosphate hydrolases"/>
    <property type="match status" value="1"/>
</dbReference>
<proteinExistence type="predicted"/>
<dbReference type="AlphaFoldDB" id="A0A510DVD4"/>
<dbReference type="PANTHER" id="PTHR43850:SF2">
    <property type="entry name" value="ABC TRANSPORTER ATP-BINDING PROTEIN MA_4021-RELATED"/>
    <property type="match status" value="1"/>
</dbReference>
<evidence type="ECO:0000256" key="2">
    <source>
        <dbReference type="ARBA" id="ARBA00022840"/>
    </source>
</evidence>
<dbReference type="STRING" id="1294262.GCA_001316085_00593"/>
<sequence length="227" mass="25166">MLIKGLSTQIHGKVILSDVTVNFMKGLNVILGPNGSGKTTLLRTIIGMIDPVMGEITLDEGEIGYSPAEFFPAPMRVIDVMRSGTSVRDSIYLSYLQELGMDEYREREFSTLSSGEKRMVLVAKALAEGNSVLMDEPLSNLDARNYVRLVKAMRKFSKTKTIIVTSHDVELATVADHVVLMKNGMVFKEGDPSSALTEETLSTLYDVKMRRVKVGERIIFVKDISNI</sequence>
<dbReference type="GeneID" id="41717774"/>
<keyword evidence="6" id="KW-1185">Reference proteome</keyword>
<evidence type="ECO:0000313" key="4">
    <source>
        <dbReference type="EMBL" id="BBG24155.1"/>
    </source>
</evidence>
<dbReference type="PROSITE" id="PS00211">
    <property type="entry name" value="ABC_TRANSPORTER_1"/>
    <property type="match status" value="1"/>
</dbReference>
<dbReference type="GO" id="GO:0016887">
    <property type="term" value="F:ATP hydrolysis activity"/>
    <property type="evidence" value="ECO:0007669"/>
    <property type="project" value="InterPro"/>
</dbReference>
<dbReference type="Proteomes" id="UP000322983">
    <property type="component" value="Chromosome"/>
</dbReference>
<dbReference type="EMBL" id="AP018929">
    <property type="protein sequence ID" value="BBG24155.1"/>
    <property type="molecule type" value="Genomic_DNA"/>
</dbReference>
<dbReference type="OrthoDB" id="24644at2157"/>
<dbReference type="InterPro" id="IPR027417">
    <property type="entry name" value="P-loop_NTPase"/>
</dbReference>
<gene>
    <name evidence="4" type="ORF">IC006_1459</name>
    <name evidence="5" type="ORF">IC007_1436</name>
</gene>
<dbReference type="PROSITE" id="PS50893">
    <property type="entry name" value="ABC_TRANSPORTER_2"/>
    <property type="match status" value="1"/>
</dbReference>
<evidence type="ECO:0000313" key="5">
    <source>
        <dbReference type="EMBL" id="BBG26912.1"/>
    </source>
</evidence>
<reference evidence="4 6" key="2">
    <citation type="journal article" date="2020" name="Int. J. Syst. Evol. Microbiol.">
        <title>Sulfuracidifex tepidarius gen. nov., sp. nov. and transfer of Sulfolobus metallicus Huber and Stetter 1992 to the genus Sulfuracidifex as Sulfuracidifex metallicus comb. nov.</title>
        <authorList>
            <person name="Itoh T."/>
            <person name="Miura T."/>
            <person name="Sakai H.D."/>
            <person name="Kato S."/>
            <person name="Ohkuma M."/>
            <person name="Takashina T."/>
        </authorList>
    </citation>
    <scope>NUCLEOTIDE SEQUENCE [LARGE SCALE GENOMIC DNA]</scope>
    <source>
        <strain evidence="4 6">IC-006</strain>
        <strain evidence="5">IC-007</strain>
    </source>
</reference>
<evidence type="ECO:0000256" key="1">
    <source>
        <dbReference type="ARBA" id="ARBA00022741"/>
    </source>
</evidence>
<dbReference type="InterPro" id="IPR003439">
    <property type="entry name" value="ABC_transporter-like_ATP-bd"/>
</dbReference>
<dbReference type="KEGG" id="step:IC006_1459"/>
<dbReference type="PANTHER" id="PTHR43850">
    <property type="entry name" value="ABC TRANSPORTER ATP-BINDING PROTEIN MA_4021-RELATED"/>
    <property type="match status" value="1"/>
</dbReference>
<organism evidence="4 6">
    <name type="scientific">Sulfuracidifex tepidarius</name>
    <dbReference type="NCBI Taxonomy" id="1294262"/>
    <lineage>
        <taxon>Archaea</taxon>
        <taxon>Thermoproteota</taxon>
        <taxon>Thermoprotei</taxon>
        <taxon>Sulfolobales</taxon>
        <taxon>Sulfolobaceae</taxon>
        <taxon>Sulfuracidifex</taxon>
    </lineage>
</organism>
<protein>
    <submittedName>
        <fullName evidence="4">Cobalamin import ATP-binding protein BtuD</fullName>
    </submittedName>
</protein>
<dbReference type="Proteomes" id="UP000325030">
    <property type="component" value="Chromosome"/>
</dbReference>
<dbReference type="Gene3D" id="3.40.50.300">
    <property type="entry name" value="P-loop containing nucleotide triphosphate hydrolases"/>
    <property type="match status" value="1"/>
</dbReference>
<dbReference type="SMART" id="SM00382">
    <property type="entry name" value="AAA"/>
    <property type="match status" value="1"/>
</dbReference>
<name>A0A510DVD4_9CREN</name>
<evidence type="ECO:0000259" key="3">
    <source>
        <dbReference type="PROSITE" id="PS50893"/>
    </source>
</evidence>